<dbReference type="Pfam" id="PF01753">
    <property type="entry name" value="zf-MYND"/>
    <property type="match status" value="1"/>
</dbReference>
<proteinExistence type="predicted"/>
<keyword evidence="2 4" id="KW-0863">Zinc-finger</keyword>
<accession>A0ABR1LJJ9</accession>
<evidence type="ECO:0000256" key="1">
    <source>
        <dbReference type="ARBA" id="ARBA00022723"/>
    </source>
</evidence>
<evidence type="ECO:0000256" key="4">
    <source>
        <dbReference type="PROSITE-ProRule" id="PRU00134"/>
    </source>
</evidence>
<sequence>MSGSLVAIFPHCCAMCGKQKARQCKRCKGIRYCSNECQKADWPTHKLLCETFSEFNDSTRPSTDHIRGFLLHDDREKPDLIWLHCPRGEHPREDGVQHENWKARIGESQLGEPSSTLQIHHNPRLDILLSNNIWLVWRANFFAEGSKPNRCVGAITDSYEFYDWRGPLVMYSTHGLKDDDQCRDLDMADFRHVVDFLSIYRSKHQNGLKNHFRSRRINSAGTHLEDPESTDAKSADNTNWEDYLKNFGDSYEAIDLAESYRIDRPCPDTVWGVRINCEGDVEKYGRPKFEAVRVLVTDRVFTGELRRDRWTSEIADRIGIPISTRKYKAKVDWRQRFERTNQEATFLHINCNEKPGEKAGWGWCPVEWQMPCGSVLVVRQDKKPLHPLHAEALSEYCQHRAEPIFQIANERAAEDNPDNPGEKLVKKVALARLTQSDFEKTWEKVLRRNQGGPEVKSPYEASSSTDS</sequence>
<protein>
    <recommendedName>
        <fullName evidence="6">MYND-type domain-containing protein</fullName>
    </recommendedName>
</protein>
<keyword evidence="8" id="KW-1185">Reference proteome</keyword>
<reference evidence="7 8" key="1">
    <citation type="submission" date="2024-04" db="EMBL/GenBank/DDBJ databases">
        <title>Phyllosticta paracitricarpa is synonymous to the EU quarantine fungus P. citricarpa based on phylogenomic analyses.</title>
        <authorList>
            <consortium name="Lawrence Berkeley National Laboratory"/>
            <person name="Van ingen-buijs V.A."/>
            <person name="Van westerhoven A.C."/>
            <person name="Haridas S."/>
            <person name="Skiadas P."/>
            <person name="Martin F."/>
            <person name="Groenewald J.Z."/>
            <person name="Crous P.W."/>
            <person name="Seidl M.F."/>
        </authorList>
    </citation>
    <scope>NUCLEOTIDE SEQUENCE [LARGE SCALE GENOMIC DNA]</scope>
    <source>
        <strain evidence="7 8">CPC 17464</strain>
    </source>
</reference>
<gene>
    <name evidence="7" type="ORF">J3D65DRAFT_428085</name>
</gene>
<keyword evidence="1" id="KW-0479">Metal-binding</keyword>
<evidence type="ECO:0000256" key="3">
    <source>
        <dbReference type="ARBA" id="ARBA00022833"/>
    </source>
</evidence>
<dbReference type="SUPFAM" id="SSF144232">
    <property type="entry name" value="HIT/MYND zinc finger-like"/>
    <property type="match status" value="1"/>
</dbReference>
<evidence type="ECO:0000259" key="6">
    <source>
        <dbReference type="PROSITE" id="PS50865"/>
    </source>
</evidence>
<feature type="region of interest" description="Disordered" evidence="5">
    <location>
        <begin position="445"/>
        <end position="467"/>
    </location>
</feature>
<dbReference type="GeneID" id="92029068"/>
<evidence type="ECO:0000256" key="2">
    <source>
        <dbReference type="ARBA" id="ARBA00022771"/>
    </source>
</evidence>
<dbReference type="InterPro" id="IPR002893">
    <property type="entry name" value="Znf_MYND"/>
</dbReference>
<organism evidence="7 8">
    <name type="scientific">Phyllosticta citribraziliensis</name>
    <dbReference type="NCBI Taxonomy" id="989973"/>
    <lineage>
        <taxon>Eukaryota</taxon>
        <taxon>Fungi</taxon>
        <taxon>Dikarya</taxon>
        <taxon>Ascomycota</taxon>
        <taxon>Pezizomycotina</taxon>
        <taxon>Dothideomycetes</taxon>
        <taxon>Dothideomycetes incertae sedis</taxon>
        <taxon>Botryosphaeriales</taxon>
        <taxon>Phyllostictaceae</taxon>
        <taxon>Phyllosticta</taxon>
    </lineage>
</organism>
<evidence type="ECO:0000313" key="8">
    <source>
        <dbReference type="Proteomes" id="UP001360953"/>
    </source>
</evidence>
<dbReference type="EMBL" id="JBBPEH010000008">
    <property type="protein sequence ID" value="KAK7534904.1"/>
    <property type="molecule type" value="Genomic_DNA"/>
</dbReference>
<dbReference type="Gene3D" id="6.10.140.2220">
    <property type="match status" value="1"/>
</dbReference>
<name>A0ABR1LJJ9_9PEZI</name>
<feature type="domain" description="MYND-type" evidence="6">
    <location>
        <begin position="13"/>
        <end position="49"/>
    </location>
</feature>
<dbReference type="PROSITE" id="PS50865">
    <property type="entry name" value="ZF_MYND_2"/>
    <property type="match status" value="1"/>
</dbReference>
<evidence type="ECO:0000256" key="5">
    <source>
        <dbReference type="SAM" id="MobiDB-lite"/>
    </source>
</evidence>
<dbReference type="RefSeq" id="XP_066653629.1">
    <property type="nucleotide sequence ID" value="XM_066796162.1"/>
</dbReference>
<evidence type="ECO:0000313" key="7">
    <source>
        <dbReference type="EMBL" id="KAK7534904.1"/>
    </source>
</evidence>
<keyword evidence="3" id="KW-0862">Zinc</keyword>
<comment type="caution">
    <text evidence="7">The sequence shown here is derived from an EMBL/GenBank/DDBJ whole genome shotgun (WGS) entry which is preliminary data.</text>
</comment>
<dbReference type="Proteomes" id="UP001360953">
    <property type="component" value="Unassembled WGS sequence"/>
</dbReference>